<organism evidence="1 2">
    <name type="scientific">Lederbergia galactosidilytica</name>
    <dbReference type="NCBI Taxonomy" id="217031"/>
    <lineage>
        <taxon>Bacteria</taxon>
        <taxon>Bacillati</taxon>
        <taxon>Bacillota</taxon>
        <taxon>Bacilli</taxon>
        <taxon>Bacillales</taxon>
        <taxon>Bacillaceae</taxon>
        <taxon>Lederbergia</taxon>
    </lineage>
</organism>
<name>A0A0Q9Y0Q4_9BACI</name>
<gene>
    <name evidence="1" type="ORF">ACA29_05935</name>
</gene>
<sequence>MSFFKRKIKLTEQKVREIVQKVEKTYTEKDLEELTNLFHPDHRKISFLNHFSLMMAFQIYNIYSEIIKLEILDLTEQKAIFTYTRKHLYTCINEQDENGENLNNISSFYVHIQVEDRQIWITKYDKYSELFLNRDGELLPN</sequence>
<evidence type="ECO:0000313" key="2">
    <source>
        <dbReference type="Proteomes" id="UP000053881"/>
    </source>
</evidence>
<evidence type="ECO:0000313" key="1">
    <source>
        <dbReference type="EMBL" id="KRG14603.1"/>
    </source>
</evidence>
<accession>A0A0Q9Y0Q4</accession>
<dbReference type="PATRIC" id="fig|217031.4.peg.1982"/>
<dbReference type="AlphaFoldDB" id="A0A0Q9Y0Q4"/>
<comment type="caution">
    <text evidence="1">The sequence shown here is derived from an EMBL/GenBank/DDBJ whole genome shotgun (WGS) entry which is preliminary data.</text>
</comment>
<dbReference type="EMBL" id="LGPB01000062">
    <property type="protein sequence ID" value="KRG14603.1"/>
    <property type="molecule type" value="Genomic_DNA"/>
</dbReference>
<dbReference type="Proteomes" id="UP000053881">
    <property type="component" value="Unassembled WGS sequence"/>
</dbReference>
<protein>
    <submittedName>
        <fullName evidence="1">Uncharacterized protein</fullName>
    </submittedName>
</protein>
<proteinExistence type="predicted"/>
<reference evidence="1 2" key="1">
    <citation type="submission" date="2015-06" db="EMBL/GenBank/DDBJ databases">
        <title>Genome sequencing project of Bacillus galactosidilyticus PL133.</title>
        <authorList>
            <person name="Gaiero J."/>
            <person name="Nicol R."/>
            <person name="Habash M."/>
        </authorList>
    </citation>
    <scope>NUCLEOTIDE SEQUENCE [LARGE SCALE GENOMIC DNA]</scope>
    <source>
        <strain evidence="1 2">PL133</strain>
    </source>
</reference>